<dbReference type="InterPro" id="IPR021250">
    <property type="entry name" value="DUF2789"/>
</dbReference>
<organism evidence="1 2">
    <name type="scientific">Ramlibacter monticola</name>
    <dbReference type="NCBI Taxonomy" id="1926872"/>
    <lineage>
        <taxon>Bacteria</taxon>
        <taxon>Pseudomonadati</taxon>
        <taxon>Pseudomonadota</taxon>
        <taxon>Betaproteobacteria</taxon>
        <taxon>Burkholderiales</taxon>
        <taxon>Comamonadaceae</taxon>
        <taxon>Ramlibacter</taxon>
    </lineage>
</organism>
<dbReference type="RefSeq" id="WP_201672669.1">
    <property type="nucleotide sequence ID" value="NZ_JAEQNE010000001.1"/>
</dbReference>
<dbReference type="AlphaFoldDB" id="A0A937CS15"/>
<evidence type="ECO:0000313" key="2">
    <source>
        <dbReference type="Proteomes" id="UP000599109"/>
    </source>
</evidence>
<reference evidence="1 2" key="1">
    <citation type="journal article" date="2017" name="Int. J. Syst. Evol. Microbiol.">
        <title>Ramlibacter monticola sp. nov., isolated from forest soil.</title>
        <authorList>
            <person name="Chaudhary D.K."/>
            <person name="Kim J."/>
        </authorList>
    </citation>
    <scope>NUCLEOTIDE SEQUENCE [LARGE SCALE GENOMIC DNA]</scope>
    <source>
        <strain evidence="1 2">KACC 19175</strain>
    </source>
</reference>
<dbReference type="EMBL" id="JAEQNE010000001">
    <property type="protein sequence ID" value="MBL0390094.1"/>
    <property type="molecule type" value="Genomic_DNA"/>
</dbReference>
<keyword evidence="2" id="KW-1185">Reference proteome</keyword>
<dbReference type="Gene3D" id="1.10.10.1130">
    <property type="entry name" value="Uncharacterised protein PF10982, DUF2789"/>
    <property type="match status" value="1"/>
</dbReference>
<evidence type="ECO:0000313" key="1">
    <source>
        <dbReference type="EMBL" id="MBL0390094.1"/>
    </source>
</evidence>
<gene>
    <name evidence="1" type="ORF">JJ685_02950</name>
</gene>
<dbReference type="Pfam" id="PF10982">
    <property type="entry name" value="DUF2789"/>
    <property type="match status" value="1"/>
</dbReference>
<protein>
    <submittedName>
        <fullName evidence="1">DUF2789 domain-containing protein</fullName>
    </submittedName>
</protein>
<dbReference type="Proteomes" id="UP000599109">
    <property type="component" value="Unassembled WGS sequence"/>
</dbReference>
<dbReference type="InterPro" id="IPR038086">
    <property type="entry name" value="DUF2789_sf"/>
</dbReference>
<sequence>MEASNHTLKDLFGQLGLPDSPEDIEGFISMHRPLDGGVRLADAPFWTSSQAIFLREELNEDADWAELVDQLNLRLRE</sequence>
<name>A0A937CS15_9BURK</name>
<proteinExistence type="predicted"/>
<comment type="caution">
    <text evidence="1">The sequence shown here is derived from an EMBL/GenBank/DDBJ whole genome shotgun (WGS) entry which is preliminary data.</text>
</comment>
<accession>A0A937CS15</accession>